<dbReference type="PANTHER" id="PTHR46082">
    <property type="entry name" value="ATP/GTP-BINDING PROTEIN-RELATED"/>
    <property type="match status" value="1"/>
</dbReference>
<feature type="domain" description="NB-ARC" evidence="2">
    <location>
        <begin position="199"/>
        <end position="322"/>
    </location>
</feature>
<evidence type="ECO:0000313" key="5">
    <source>
        <dbReference type="Proteomes" id="UP000664781"/>
    </source>
</evidence>
<dbReference type="SUPFAM" id="SSF48452">
    <property type="entry name" value="TPR-like"/>
    <property type="match status" value="3"/>
</dbReference>
<dbReference type="InterPro" id="IPR053137">
    <property type="entry name" value="NLR-like"/>
</dbReference>
<evidence type="ECO:0000259" key="2">
    <source>
        <dbReference type="Pfam" id="PF00931"/>
    </source>
</evidence>
<proteinExistence type="predicted"/>
<dbReference type="Pfam" id="PF00931">
    <property type="entry name" value="NB-ARC"/>
    <property type="match status" value="1"/>
</dbReference>
<protein>
    <submittedName>
        <fullName evidence="4">Tetratricopeptide repeat protein</fullName>
    </submittedName>
</protein>
<dbReference type="NCBIfam" id="NF040586">
    <property type="entry name" value="FxSxx_TPR"/>
    <property type="match status" value="1"/>
</dbReference>
<evidence type="ECO:0000313" key="4">
    <source>
        <dbReference type="EMBL" id="MBO0651391.1"/>
    </source>
</evidence>
<dbReference type="SUPFAM" id="SSF52540">
    <property type="entry name" value="P-loop containing nucleoside triphosphate hydrolases"/>
    <property type="match status" value="1"/>
</dbReference>
<dbReference type="Pfam" id="PF13374">
    <property type="entry name" value="TPR_10"/>
    <property type="match status" value="3"/>
</dbReference>
<sequence>MPAPSAAPAGHAGTGDSTVPGPGRVLISYAGPERPWAVWLAHVLEQAGFRASPVHWEVDRRDALGGALEDLRAAGGRVLLVLSDWYVRLADRTDEEWMTACREVTERHPGRMTAVSVTHRPLPVGTALLEPVELWTVSEAEGSPARTGPARRPGRGPRRHRLPARPAPRFPNDPPLVWGAVPRRNVRFTGRDALLLDIQRLLTDAPPGAAVCALLGMSGIGKTQLAIEYAHRFSNDYDVVWWVDADTSGTLRERLAELAVELGLTAGSEPGGRVRAVREALRRGEPHRGWLIVFDGWDDLEEAGELLPQGPGHVLITSRNRGWHDAGATVVEVPAFLRHESVRYLTGRARRLQHDEADAVAIALGDLPLAVAQAAAWLSESGMGVDDYLRMVLEGEPSEPYGPDQVSHLSRSALTSWLILIDRLRDTQPHAAELLALCTCFGPGAIPLGLVRRVPPGELPEALAEAVTEPRHWTRALGTLVDYSVITREHHGPGDEAARPEDDVVYMHRIVHDIVARLTPPDLRRTYQRLVRRVLAAAGPGNPQDARLWPRYAELLPHLEPSGALSAAEPDVRRLVLNCLMFTYVSGIYRAGLELAERVRARWEELFPPDDPQMLDLTVRQGNILRAHGRFHAAYDLDRAMLERLRATPGTGRDVALMSATSCLAADQRFLGQYEEALQLQREVLETALALRGPDDYLTLLARHNLGAGLRLLGRYAQAYEIDVETLHRRESLLRTRHPATLGSSLACARDLRLMGRYRDALARQELGVRLHVQVLGPLHPQTLRARHNLLLCELRATGGPETDAGMSGLLEQMEQVHGRDHYVTLGLVVDLGNHAREQGDLDRARDLIAEGESGFRDMLGPAHPVSTGMLSNVALVLQAAGEHVDALALFEAALAGLTATLGPDHPWVLGCALNAAAGRNVTGRLDSAENLSRDTLRRARRALGADHPFTLSCEIALAADLRALREREQAAKVEEDALQRLTRTLGAQHPQTLAARRRTRPTWDFEPYLG</sequence>
<dbReference type="Proteomes" id="UP000664781">
    <property type="component" value="Unassembled WGS sequence"/>
</dbReference>
<dbReference type="EMBL" id="JAFMOF010000001">
    <property type="protein sequence ID" value="MBO0651391.1"/>
    <property type="molecule type" value="Genomic_DNA"/>
</dbReference>
<dbReference type="AlphaFoldDB" id="A0A939FG65"/>
<dbReference type="Pfam" id="PF13424">
    <property type="entry name" value="TPR_12"/>
    <property type="match status" value="1"/>
</dbReference>
<feature type="region of interest" description="Disordered" evidence="1">
    <location>
        <begin position="139"/>
        <end position="168"/>
    </location>
</feature>
<dbReference type="Gene3D" id="1.25.40.10">
    <property type="entry name" value="Tetratricopeptide repeat domain"/>
    <property type="match status" value="2"/>
</dbReference>
<feature type="compositionally biased region" description="Basic residues" evidence="1">
    <location>
        <begin position="152"/>
        <end position="163"/>
    </location>
</feature>
<accession>A0A939FG65</accession>
<dbReference type="GO" id="GO:0007165">
    <property type="term" value="P:signal transduction"/>
    <property type="evidence" value="ECO:0007669"/>
    <property type="project" value="InterPro"/>
</dbReference>
<dbReference type="Gene3D" id="3.40.50.300">
    <property type="entry name" value="P-loop containing nucleotide triphosphate hydrolases"/>
    <property type="match status" value="1"/>
</dbReference>
<feature type="region of interest" description="Disordered" evidence="1">
    <location>
        <begin position="1"/>
        <end position="22"/>
    </location>
</feature>
<comment type="caution">
    <text evidence="4">The sequence shown here is derived from an EMBL/GenBank/DDBJ whole genome shotgun (WGS) entry which is preliminary data.</text>
</comment>
<dbReference type="Pfam" id="PF13676">
    <property type="entry name" value="TIR_2"/>
    <property type="match status" value="1"/>
</dbReference>
<dbReference type="InterPro" id="IPR002182">
    <property type="entry name" value="NB-ARC"/>
</dbReference>
<dbReference type="PANTHER" id="PTHR46082:SF6">
    <property type="entry name" value="AAA+ ATPASE DOMAIN-CONTAINING PROTEIN-RELATED"/>
    <property type="match status" value="1"/>
</dbReference>
<keyword evidence="5" id="KW-1185">Reference proteome</keyword>
<feature type="domain" description="TIR" evidence="3">
    <location>
        <begin position="25"/>
        <end position="135"/>
    </location>
</feature>
<feature type="compositionally biased region" description="Low complexity" evidence="1">
    <location>
        <begin position="1"/>
        <end position="15"/>
    </location>
</feature>
<reference evidence="4" key="1">
    <citation type="submission" date="2021-03" db="EMBL/GenBank/DDBJ databases">
        <title>Streptomyces strains.</title>
        <authorList>
            <person name="Lund M.B."/>
            <person name="Toerring T."/>
        </authorList>
    </citation>
    <scope>NUCLEOTIDE SEQUENCE</scope>
    <source>
        <strain evidence="4">JCM 4242</strain>
    </source>
</reference>
<evidence type="ECO:0000259" key="3">
    <source>
        <dbReference type="Pfam" id="PF13676"/>
    </source>
</evidence>
<evidence type="ECO:0000256" key="1">
    <source>
        <dbReference type="SAM" id="MobiDB-lite"/>
    </source>
</evidence>
<gene>
    <name evidence="4" type="ORF">J1792_00795</name>
</gene>
<dbReference type="InterPro" id="IPR027417">
    <property type="entry name" value="P-loop_NTPase"/>
</dbReference>
<name>A0A939FG65_9ACTN</name>
<dbReference type="InterPro" id="IPR011990">
    <property type="entry name" value="TPR-like_helical_dom_sf"/>
</dbReference>
<dbReference type="InterPro" id="IPR000157">
    <property type="entry name" value="TIR_dom"/>
</dbReference>
<feature type="compositionally biased region" description="Low complexity" evidence="1">
    <location>
        <begin position="142"/>
        <end position="151"/>
    </location>
</feature>
<organism evidence="4 5">
    <name type="scientific">Streptomyces triculaminicus</name>
    <dbReference type="NCBI Taxonomy" id="2816232"/>
    <lineage>
        <taxon>Bacteria</taxon>
        <taxon>Bacillati</taxon>
        <taxon>Actinomycetota</taxon>
        <taxon>Actinomycetes</taxon>
        <taxon>Kitasatosporales</taxon>
        <taxon>Streptomycetaceae</taxon>
        <taxon>Streptomyces</taxon>
    </lineage>
</organism>